<dbReference type="HOGENOM" id="CLU_3339992_0_0_9"/>
<sequence length="37" mass="4289">MEYKNILYEIFIKLSNVPMVDVEFTAANQVVAIVKEE</sequence>
<evidence type="ECO:0000313" key="1">
    <source>
        <dbReference type="EMBL" id="ACM11771.1"/>
    </source>
</evidence>
<organism evidence="1 2">
    <name type="scientific">Bacillus cereus (strain Q1)</name>
    <dbReference type="NCBI Taxonomy" id="361100"/>
    <lineage>
        <taxon>Bacteria</taxon>
        <taxon>Bacillati</taxon>
        <taxon>Bacillota</taxon>
        <taxon>Bacilli</taxon>
        <taxon>Bacillales</taxon>
        <taxon>Bacillaceae</taxon>
        <taxon>Bacillus</taxon>
        <taxon>Bacillus cereus group</taxon>
    </lineage>
</organism>
<dbReference type="AlphaFoldDB" id="B9IU75"/>
<dbReference type="Proteomes" id="UP000000441">
    <property type="component" value="Chromosome"/>
</dbReference>
<gene>
    <name evidence="1" type="ordered locus">BCQ_1342</name>
</gene>
<proteinExistence type="predicted"/>
<dbReference type="EMBL" id="CP000227">
    <property type="protein sequence ID" value="ACM11771.1"/>
    <property type="molecule type" value="Genomic_DNA"/>
</dbReference>
<reference evidence="1 2" key="1">
    <citation type="journal article" date="2009" name="J. Bacteriol.">
        <title>Complete genome sequence of the extremophilic Bacillus cereus strain Q1 with industrial applications.</title>
        <authorList>
            <person name="Xiong Z."/>
            <person name="Jiang Y."/>
            <person name="Qi D."/>
            <person name="Lu H."/>
            <person name="Yang F."/>
            <person name="Yang J."/>
            <person name="Chen L."/>
            <person name="Sun L."/>
            <person name="Xu X."/>
            <person name="Xue Y."/>
            <person name="Zhu Y."/>
            <person name="Jin Q."/>
        </authorList>
    </citation>
    <scope>NUCLEOTIDE SEQUENCE [LARGE SCALE GENOMIC DNA]</scope>
    <source>
        <strain evidence="1 2">Q1</strain>
    </source>
</reference>
<accession>B9IU75</accession>
<protein>
    <submittedName>
        <fullName evidence="1">Uncharacterized protein</fullName>
    </submittedName>
</protein>
<evidence type="ECO:0000313" key="2">
    <source>
        <dbReference type="Proteomes" id="UP000000441"/>
    </source>
</evidence>
<dbReference type="KEGG" id="bcq:BCQ_1342"/>
<name>B9IU75_BACCQ</name>